<evidence type="ECO:0000259" key="1">
    <source>
        <dbReference type="PROSITE" id="PS51806"/>
    </source>
</evidence>
<dbReference type="InterPro" id="IPR051886">
    <property type="entry name" value="Seed_Dev/Stress_Resp_Reg"/>
</dbReference>
<dbReference type="EMBL" id="CP093345">
    <property type="protein sequence ID" value="WOG94091.1"/>
    <property type="molecule type" value="Genomic_DNA"/>
</dbReference>
<dbReference type="PROSITE" id="PS51806">
    <property type="entry name" value="DOG1"/>
    <property type="match status" value="1"/>
</dbReference>
<dbReference type="Pfam" id="PF14144">
    <property type="entry name" value="DOG1"/>
    <property type="match status" value="1"/>
</dbReference>
<dbReference type="GO" id="GO:0043565">
    <property type="term" value="F:sequence-specific DNA binding"/>
    <property type="evidence" value="ECO:0007669"/>
    <property type="project" value="InterPro"/>
</dbReference>
<dbReference type="AlphaFoldDB" id="A0AAF0WSN5"/>
<dbReference type="PANTHER" id="PTHR46354">
    <property type="entry name" value="DOG1 DOMAIN-CONTAINING PROTEIN"/>
    <property type="match status" value="1"/>
</dbReference>
<sequence>MSQTNHFLNTFITFFEGWLQRLENYLREINQQHDQEETSCNALVTRILSHYREYYEMKSELANMDVFLIISPTWLNTLQLSLLWIGGTSRLSEDKKEEMEEFREHIKGEERRLMSALAAIHDSVAMPSEDGYFVAAQLKSPMEALYQEANDLREMTVCYVLEKLESAHQKLRFFASAIELHLRVRAVGNQRDAERQASRA</sequence>
<gene>
    <name evidence="2" type="ORF">DCAR_0313382</name>
</gene>
<feature type="domain" description="DOG1" evidence="1">
    <location>
        <begin position="8"/>
        <end position="194"/>
    </location>
</feature>
<dbReference type="GO" id="GO:0006351">
    <property type="term" value="P:DNA-templated transcription"/>
    <property type="evidence" value="ECO:0007669"/>
    <property type="project" value="InterPro"/>
</dbReference>
<reference evidence="2" key="1">
    <citation type="journal article" date="2016" name="Nat. Genet.">
        <title>A high-quality carrot genome assembly provides new insights into carotenoid accumulation and asterid genome evolution.</title>
        <authorList>
            <person name="Iorizzo M."/>
            <person name="Ellison S."/>
            <person name="Senalik D."/>
            <person name="Zeng P."/>
            <person name="Satapoomin P."/>
            <person name="Huang J."/>
            <person name="Bowman M."/>
            <person name="Iovene M."/>
            <person name="Sanseverino W."/>
            <person name="Cavagnaro P."/>
            <person name="Yildiz M."/>
            <person name="Macko-Podgorni A."/>
            <person name="Moranska E."/>
            <person name="Grzebelus E."/>
            <person name="Grzebelus D."/>
            <person name="Ashrafi H."/>
            <person name="Zheng Z."/>
            <person name="Cheng S."/>
            <person name="Spooner D."/>
            <person name="Van Deynze A."/>
            <person name="Simon P."/>
        </authorList>
    </citation>
    <scope>NUCLEOTIDE SEQUENCE</scope>
    <source>
        <tissue evidence="2">Leaf</tissue>
    </source>
</reference>
<evidence type="ECO:0000313" key="3">
    <source>
        <dbReference type="Proteomes" id="UP000077755"/>
    </source>
</evidence>
<keyword evidence="3" id="KW-1185">Reference proteome</keyword>
<accession>A0AAF0WSN5</accession>
<name>A0AAF0WSN5_DAUCS</name>
<organism evidence="2 3">
    <name type="scientific">Daucus carota subsp. sativus</name>
    <name type="common">Carrot</name>
    <dbReference type="NCBI Taxonomy" id="79200"/>
    <lineage>
        <taxon>Eukaryota</taxon>
        <taxon>Viridiplantae</taxon>
        <taxon>Streptophyta</taxon>
        <taxon>Embryophyta</taxon>
        <taxon>Tracheophyta</taxon>
        <taxon>Spermatophyta</taxon>
        <taxon>Magnoliopsida</taxon>
        <taxon>eudicotyledons</taxon>
        <taxon>Gunneridae</taxon>
        <taxon>Pentapetalae</taxon>
        <taxon>asterids</taxon>
        <taxon>campanulids</taxon>
        <taxon>Apiales</taxon>
        <taxon>Apiaceae</taxon>
        <taxon>Apioideae</taxon>
        <taxon>Scandiceae</taxon>
        <taxon>Daucinae</taxon>
        <taxon>Daucus</taxon>
        <taxon>Daucus sect. Daucus</taxon>
    </lineage>
</organism>
<dbReference type="PANTHER" id="PTHR46354:SF13">
    <property type="entry name" value="PROTEIN DOG1-LIKE 4"/>
    <property type="match status" value="1"/>
</dbReference>
<evidence type="ECO:0000313" key="2">
    <source>
        <dbReference type="EMBL" id="WOG94091.1"/>
    </source>
</evidence>
<reference evidence="2" key="2">
    <citation type="submission" date="2022-03" db="EMBL/GenBank/DDBJ databases">
        <title>Draft title - Genomic analysis of global carrot germplasm unveils the trajectory of domestication and the origin of high carotenoid orange carrot.</title>
        <authorList>
            <person name="Iorizzo M."/>
            <person name="Ellison S."/>
            <person name="Senalik D."/>
            <person name="Macko-Podgorni A."/>
            <person name="Grzebelus D."/>
            <person name="Bostan H."/>
            <person name="Rolling W."/>
            <person name="Curaba J."/>
            <person name="Simon P."/>
        </authorList>
    </citation>
    <scope>NUCLEOTIDE SEQUENCE</scope>
    <source>
        <tissue evidence="2">Leaf</tissue>
    </source>
</reference>
<protein>
    <recommendedName>
        <fullName evidence="1">DOG1 domain-containing protein</fullName>
    </recommendedName>
</protein>
<dbReference type="Proteomes" id="UP000077755">
    <property type="component" value="Chromosome 3"/>
</dbReference>
<proteinExistence type="predicted"/>
<dbReference type="InterPro" id="IPR025422">
    <property type="entry name" value="TGA_domain"/>
</dbReference>